<dbReference type="EMBL" id="CP109535">
    <property type="protein sequence ID" value="WTY96785.1"/>
    <property type="molecule type" value="Genomic_DNA"/>
</dbReference>
<name>A0AAU3GYI1_9ACTN</name>
<protein>
    <submittedName>
        <fullName evidence="2">Pyridoxamine 5'-phosphate oxidase family protein</fullName>
    </submittedName>
</protein>
<feature type="region of interest" description="Disordered" evidence="1">
    <location>
        <begin position="1"/>
        <end position="50"/>
    </location>
</feature>
<dbReference type="InterPro" id="IPR024747">
    <property type="entry name" value="Pyridox_Oxase-rel"/>
</dbReference>
<dbReference type="Gene3D" id="2.30.110.10">
    <property type="entry name" value="Electron Transport, Fmn-binding Protein, Chain A"/>
    <property type="match status" value="1"/>
</dbReference>
<accession>A0AAU3GYI1</accession>
<evidence type="ECO:0000313" key="2">
    <source>
        <dbReference type="EMBL" id="WTY96785.1"/>
    </source>
</evidence>
<dbReference type="SUPFAM" id="SSF50475">
    <property type="entry name" value="FMN-binding split barrel"/>
    <property type="match status" value="1"/>
</dbReference>
<gene>
    <name evidence="2" type="ORF">OG626_18700</name>
</gene>
<proteinExistence type="predicted"/>
<dbReference type="Pfam" id="PF12900">
    <property type="entry name" value="Pyridox_ox_2"/>
    <property type="match status" value="1"/>
</dbReference>
<dbReference type="AlphaFoldDB" id="A0AAU3GYI1"/>
<feature type="compositionally biased region" description="Polar residues" evidence="1">
    <location>
        <begin position="1"/>
        <end position="12"/>
    </location>
</feature>
<reference evidence="2" key="1">
    <citation type="submission" date="2022-10" db="EMBL/GenBank/DDBJ databases">
        <title>The complete genomes of actinobacterial strains from the NBC collection.</title>
        <authorList>
            <person name="Joergensen T.S."/>
            <person name="Alvarez Arevalo M."/>
            <person name="Sterndorff E.B."/>
            <person name="Faurdal D."/>
            <person name="Vuksanovic O."/>
            <person name="Mourched A.-S."/>
            <person name="Charusanti P."/>
            <person name="Shaw S."/>
            <person name="Blin K."/>
            <person name="Weber T."/>
        </authorList>
    </citation>
    <scope>NUCLEOTIDE SEQUENCE</scope>
    <source>
        <strain evidence="2">NBC_01401</strain>
    </source>
</reference>
<evidence type="ECO:0000256" key="1">
    <source>
        <dbReference type="SAM" id="MobiDB-lite"/>
    </source>
</evidence>
<organism evidence="2">
    <name type="scientific">Streptomyces sp. NBC_01401</name>
    <dbReference type="NCBI Taxonomy" id="2903854"/>
    <lineage>
        <taxon>Bacteria</taxon>
        <taxon>Bacillati</taxon>
        <taxon>Actinomycetota</taxon>
        <taxon>Actinomycetes</taxon>
        <taxon>Kitasatosporales</taxon>
        <taxon>Streptomycetaceae</taxon>
        <taxon>Streptomyces</taxon>
    </lineage>
</organism>
<dbReference type="InterPro" id="IPR012349">
    <property type="entry name" value="Split_barrel_FMN-bd"/>
</dbReference>
<sequence length="187" mass="19646">MLFSRPSDTGTVGSCAPAGTARATGSGPAGTSRATGSGPAGSWRPSASSVSSAADKPRAIELLSSVRYGRLAMSMRALPFLAVARHLVIEGRVVLRMHRGLGFHESCDGSVIAYGADNFNSPASDGAEELWSVQFTGPAEIVHPASDQRERFGAGPADVNGEHFDPVYLRLDPHLTHMHTLTYDASP</sequence>